<dbReference type="Proteomes" id="UP000598146">
    <property type="component" value="Unassembled WGS sequence"/>
</dbReference>
<dbReference type="Gene3D" id="1.10.357.140">
    <property type="entry name" value="UbiA prenyltransferase"/>
    <property type="match status" value="1"/>
</dbReference>
<comment type="subcellular location">
    <subcellularLocation>
        <location evidence="1">Membrane</location>
        <topology evidence="1">Multi-pass membrane protein</topology>
    </subcellularLocation>
</comment>
<dbReference type="InterPro" id="IPR044878">
    <property type="entry name" value="UbiA_sf"/>
</dbReference>
<dbReference type="RefSeq" id="WP_196418123.1">
    <property type="nucleotide sequence ID" value="NZ_JADQTO010000020.1"/>
</dbReference>
<keyword evidence="5 8" id="KW-0812">Transmembrane</keyword>
<evidence type="ECO:0000256" key="3">
    <source>
        <dbReference type="ARBA" id="ARBA00022428"/>
    </source>
</evidence>
<organism evidence="9 10">
    <name type="scientific">Actinoplanes aureus</name>
    <dbReference type="NCBI Taxonomy" id="2792083"/>
    <lineage>
        <taxon>Bacteria</taxon>
        <taxon>Bacillati</taxon>
        <taxon>Actinomycetota</taxon>
        <taxon>Actinomycetes</taxon>
        <taxon>Micromonosporales</taxon>
        <taxon>Micromonosporaceae</taxon>
        <taxon>Actinoplanes</taxon>
    </lineage>
</organism>
<dbReference type="GO" id="GO:0016020">
    <property type="term" value="C:membrane"/>
    <property type="evidence" value="ECO:0007669"/>
    <property type="project" value="UniProtKB-SubCell"/>
</dbReference>
<evidence type="ECO:0000256" key="8">
    <source>
        <dbReference type="SAM" id="Phobius"/>
    </source>
</evidence>
<feature type="transmembrane region" description="Helical" evidence="8">
    <location>
        <begin position="311"/>
        <end position="329"/>
    </location>
</feature>
<feature type="transmembrane region" description="Helical" evidence="8">
    <location>
        <begin position="91"/>
        <end position="114"/>
    </location>
</feature>
<dbReference type="InterPro" id="IPR026046">
    <property type="entry name" value="UBIAD1"/>
</dbReference>
<feature type="transmembrane region" description="Helical" evidence="8">
    <location>
        <begin position="18"/>
        <end position="36"/>
    </location>
</feature>
<keyword evidence="10" id="KW-1185">Reference proteome</keyword>
<gene>
    <name evidence="9" type="ORF">I4J89_33330</name>
</gene>
<evidence type="ECO:0000313" key="10">
    <source>
        <dbReference type="Proteomes" id="UP000598146"/>
    </source>
</evidence>
<dbReference type="EMBL" id="JADQTO010000020">
    <property type="protein sequence ID" value="MBG0566341.1"/>
    <property type="molecule type" value="Genomic_DNA"/>
</dbReference>
<comment type="caution">
    <text evidence="9">The sequence shown here is derived from an EMBL/GenBank/DDBJ whole genome shotgun (WGS) entry which is preliminary data.</text>
</comment>
<keyword evidence="3" id="KW-0474">Menaquinone biosynthesis</keyword>
<reference evidence="9" key="1">
    <citation type="submission" date="2020-11" db="EMBL/GenBank/DDBJ databases">
        <title>Isolation and identification of active actinomycetes.</title>
        <authorList>
            <person name="Sun X."/>
        </authorList>
    </citation>
    <scope>NUCLEOTIDE SEQUENCE</scope>
    <source>
        <strain evidence="9">NEAU-A11</strain>
    </source>
</reference>
<keyword evidence="6 8" id="KW-1133">Transmembrane helix</keyword>
<sequence>MSLARDFVLLVRLGRPKFLLESVLTVTCGIAVVVYLGHPFLIGPWLVAQAFVSTTHLMTQYCNEYFDLEADSAHTGPTAWTGGSQVLAQGLLPAGVSLAASFVLLFVSIAQIAFMPTLTTRLVCVVIVALAWFYTAPPIRLNYRAAGEVTTAAVLTVLCPALACLLQIGTLPPLLLAVTGFLFLVMTARMMVMNFCDGDSDRSVGKLTLPNTLGPRRAAWLFTGLQLAAYLCLVVVTVTGTVPLIAGIALLGTAPMAAMLCRKLLHDPPSADDPVQANRIARSATVHAAATGYLVPAALLAAAAARYGFTAAVLGGLVPLLFYTVLFLWQRLGEHFADRARPMPEVSRT</sequence>
<evidence type="ECO:0000256" key="6">
    <source>
        <dbReference type="ARBA" id="ARBA00022989"/>
    </source>
</evidence>
<name>A0A931G2Q9_9ACTN</name>
<comment type="pathway">
    <text evidence="2">Quinol/quinone metabolism; menaquinone biosynthesis.</text>
</comment>
<protein>
    <submittedName>
        <fullName evidence="9">Prenyltransferase</fullName>
    </submittedName>
</protein>
<feature type="transmembrane region" description="Helical" evidence="8">
    <location>
        <begin position="120"/>
        <end position="137"/>
    </location>
</feature>
<dbReference type="AlphaFoldDB" id="A0A931G2Q9"/>
<feature type="transmembrane region" description="Helical" evidence="8">
    <location>
        <begin position="217"/>
        <end position="238"/>
    </location>
</feature>
<keyword evidence="4" id="KW-0808">Transferase</keyword>
<evidence type="ECO:0000256" key="4">
    <source>
        <dbReference type="ARBA" id="ARBA00022679"/>
    </source>
</evidence>
<feature type="transmembrane region" description="Helical" evidence="8">
    <location>
        <begin position="149"/>
        <end position="168"/>
    </location>
</feature>
<evidence type="ECO:0000313" key="9">
    <source>
        <dbReference type="EMBL" id="MBG0566341.1"/>
    </source>
</evidence>
<evidence type="ECO:0000256" key="7">
    <source>
        <dbReference type="ARBA" id="ARBA00023136"/>
    </source>
</evidence>
<dbReference type="CDD" id="cd13962">
    <property type="entry name" value="PT_UbiA_UBIAD1"/>
    <property type="match status" value="1"/>
</dbReference>
<dbReference type="InterPro" id="IPR000537">
    <property type="entry name" value="UbiA_prenyltransferase"/>
</dbReference>
<dbReference type="PANTHER" id="PTHR13929:SF0">
    <property type="entry name" value="UBIA PRENYLTRANSFERASE DOMAIN-CONTAINING PROTEIN 1"/>
    <property type="match status" value="1"/>
</dbReference>
<dbReference type="Pfam" id="PF01040">
    <property type="entry name" value="UbiA"/>
    <property type="match status" value="1"/>
</dbReference>
<dbReference type="PANTHER" id="PTHR13929">
    <property type="entry name" value="1,4-DIHYDROXY-2-NAPHTHOATE OCTAPRENYLTRANSFERASE"/>
    <property type="match status" value="1"/>
</dbReference>
<dbReference type="GO" id="GO:0009234">
    <property type="term" value="P:menaquinone biosynthetic process"/>
    <property type="evidence" value="ECO:0007669"/>
    <property type="project" value="UniProtKB-KW"/>
</dbReference>
<evidence type="ECO:0000256" key="1">
    <source>
        <dbReference type="ARBA" id="ARBA00004141"/>
    </source>
</evidence>
<dbReference type="GO" id="GO:0004659">
    <property type="term" value="F:prenyltransferase activity"/>
    <property type="evidence" value="ECO:0007669"/>
    <property type="project" value="InterPro"/>
</dbReference>
<keyword evidence="7 8" id="KW-0472">Membrane</keyword>
<dbReference type="GO" id="GO:0042371">
    <property type="term" value="P:vitamin K biosynthetic process"/>
    <property type="evidence" value="ECO:0007669"/>
    <property type="project" value="TreeGrafter"/>
</dbReference>
<evidence type="ECO:0000256" key="2">
    <source>
        <dbReference type="ARBA" id="ARBA00004863"/>
    </source>
</evidence>
<proteinExistence type="predicted"/>
<accession>A0A931G2Q9</accession>
<evidence type="ECO:0000256" key="5">
    <source>
        <dbReference type="ARBA" id="ARBA00022692"/>
    </source>
</evidence>